<evidence type="ECO:0000313" key="4">
    <source>
        <dbReference type="EMBL" id="OXT08750.1"/>
    </source>
</evidence>
<comment type="caution">
    <text evidence="4">The sequence shown here is derived from an EMBL/GenBank/DDBJ whole genome shotgun (WGS) entry which is preliminary data.</text>
</comment>
<dbReference type="Pfam" id="PF04101">
    <property type="entry name" value="Glyco_tran_28_C"/>
    <property type="match status" value="1"/>
</dbReference>
<dbReference type="Gene3D" id="3.40.50.11190">
    <property type="match status" value="1"/>
</dbReference>
<dbReference type="InterPro" id="IPR020023">
    <property type="entry name" value="PseG"/>
</dbReference>
<evidence type="ECO:0000256" key="2">
    <source>
        <dbReference type="PIRSR" id="PIRSR620023-2"/>
    </source>
</evidence>
<proteinExistence type="predicted"/>
<dbReference type="GO" id="GO:0016787">
    <property type="term" value="F:hydrolase activity"/>
    <property type="evidence" value="ECO:0007669"/>
    <property type="project" value="UniProtKB-KW"/>
</dbReference>
<accession>A0A231VKN6</accession>
<feature type="binding site" evidence="2">
    <location>
        <position position="254"/>
    </location>
    <ligand>
        <name>substrate</name>
    </ligand>
</feature>
<name>A0A231VKN6_THETR</name>
<organism evidence="4 5">
    <name type="scientific">Thermoanaerobacterium thermosaccharolyticum</name>
    <name type="common">Clostridium thermosaccharolyticum</name>
    <dbReference type="NCBI Taxonomy" id="1517"/>
    <lineage>
        <taxon>Bacteria</taxon>
        <taxon>Bacillati</taxon>
        <taxon>Bacillota</taxon>
        <taxon>Clostridia</taxon>
        <taxon>Thermoanaerobacterales</taxon>
        <taxon>Thermoanaerobacteraceae</taxon>
        <taxon>Thermoanaerobacterium</taxon>
    </lineage>
</organism>
<evidence type="ECO:0000256" key="1">
    <source>
        <dbReference type="PIRSR" id="PIRSR620023-1"/>
    </source>
</evidence>
<feature type="domain" description="Glycosyl transferase family 28 C-terminal" evidence="3">
    <location>
        <begin position="184"/>
        <end position="309"/>
    </location>
</feature>
<dbReference type="EMBL" id="NKHD01000010">
    <property type="protein sequence ID" value="OXT08750.1"/>
    <property type="molecule type" value="Genomic_DNA"/>
</dbReference>
<dbReference type="PANTHER" id="PTHR21015">
    <property type="entry name" value="UDP-N-ACETYLGLUCOSAMINE--N-ACETYLMURAMYL-(PENTAPEPTIDE) PYROPHOSPHORYL-UNDECAPRENOL N-ACETYLGLUCOSAMINE TRANSFERASE 1"/>
    <property type="match status" value="1"/>
</dbReference>
<dbReference type="SUPFAM" id="SSF53756">
    <property type="entry name" value="UDP-Glycosyltransferase/glycogen phosphorylase"/>
    <property type="match status" value="1"/>
</dbReference>
<dbReference type="Gene3D" id="3.40.50.2000">
    <property type="entry name" value="Glycogen Phosphorylase B"/>
    <property type="match status" value="1"/>
</dbReference>
<dbReference type="InterPro" id="IPR007235">
    <property type="entry name" value="Glyco_trans_28_C"/>
</dbReference>
<dbReference type="PANTHER" id="PTHR21015:SF22">
    <property type="entry name" value="GLYCOSYLTRANSFERASE"/>
    <property type="match status" value="1"/>
</dbReference>
<dbReference type="GO" id="GO:0016758">
    <property type="term" value="F:hexosyltransferase activity"/>
    <property type="evidence" value="ECO:0007669"/>
    <property type="project" value="InterPro"/>
</dbReference>
<sequence>MLKVAIRADGGSKIGMGHITRCLALAEELKDENCDITFITKNIEAVTKKLIEEKFKFIALSDLQTEEIIYMKEKIKGFDILITDSYDIDFKYLDEIKKRGIFLVTVDDLNLLESYPSDIVINGNIYAEDLNYTSTYGQTKFLLGTKYTLLRKEFRNIPPKEIKDTLENILITMGGSDPNGFTLKILEIIKDRKDLKIDVVIGASFENKLVNEINELIKMSGNISTYHDVNAKIMKELMIKADIAISAGGSTLYELAAAGVPTLAIIAADNQIRNVEYMSKAECILNLGFEVNKDMLIKNFNKLLYDDVKRREISSKCQKLVNGNGAKICANKIIREKSMLVGLK</sequence>
<keyword evidence="4" id="KW-0378">Hydrolase</keyword>
<evidence type="ECO:0000313" key="5">
    <source>
        <dbReference type="Proteomes" id="UP000215301"/>
    </source>
</evidence>
<dbReference type="Proteomes" id="UP000215301">
    <property type="component" value="Unassembled WGS sequence"/>
</dbReference>
<dbReference type="NCBIfam" id="TIGR03590">
    <property type="entry name" value="PseG"/>
    <property type="match status" value="1"/>
</dbReference>
<feature type="binding site" evidence="2">
    <location>
        <position position="151"/>
    </location>
    <ligand>
        <name>substrate</name>
    </ligand>
</feature>
<dbReference type="RefSeq" id="WP_094044245.1">
    <property type="nucleotide sequence ID" value="NZ_NKHD01000010.1"/>
</dbReference>
<dbReference type="AlphaFoldDB" id="A0A231VKN6"/>
<feature type="active site" description="Proton acceptor" evidence="1">
    <location>
        <position position="18"/>
    </location>
</feature>
<gene>
    <name evidence="4" type="primary">pseG</name>
    <name evidence="4" type="ORF">CE561_04005</name>
</gene>
<protein>
    <submittedName>
        <fullName evidence="4">UDP-2,4-diacetamido-2,4, 6-trideoxy-beta-L-altropyranose hydrolase</fullName>
    </submittedName>
</protein>
<evidence type="ECO:0000259" key="3">
    <source>
        <dbReference type="Pfam" id="PF04101"/>
    </source>
</evidence>
<reference evidence="4 5" key="1">
    <citation type="submission" date="2017-06" db="EMBL/GenBank/DDBJ databases">
        <title>Isolation and characterization of a thermophilic and butanogenic Thermoanaerobacterium thermosaccharolyticum M5 capable of efficient degradation of hemicellulose.</title>
        <authorList>
            <person name="Xin F."/>
            <person name="Jiang Y."/>
        </authorList>
    </citation>
    <scope>NUCLEOTIDE SEQUENCE [LARGE SCALE GENOMIC DNA]</scope>
    <source>
        <strain evidence="4 5">M5</strain>
    </source>
</reference>